<dbReference type="InterPro" id="IPR036188">
    <property type="entry name" value="FAD/NAD-bd_sf"/>
</dbReference>
<dbReference type="Gene3D" id="3.50.50.60">
    <property type="entry name" value="FAD/NAD(P)-binding domain"/>
    <property type="match status" value="3"/>
</dbReference>
<accession>A0ABP4RPG6</accession>
<reference evidence="2" key="1">
    <citation type="journal article" date="2019" name="Int. J. Syst. Evol. Microbiol.">
        <title>The Global Catalogue of Microorganisms (GCM) 10K type strain sequencing project: providing services to taxonomists for standard genome sequencing and annotation.</title>
        <authorList>
            <consortium name="The Broad Institute Genomics Platform"/>
            <consortium name="The Broad Institute Genome Sequencing Center for Infectious Disease"/>
            <person name="Wu L."/>
            <person name="Ma J."/>
        </authorList>
    </citation>
    <scope>NUCLEOTIDE SEQUENCE [LARGE SCALE GENOMIC DNA]</scope>
    <source>
        <strain evidence="2">JCM 13929</strain>
    </source>
</reference>
<dbReference type="Proteomes" id="UP001500064">
    <property type="component" value="Unassembled WGS sequence"/>
</dbReference>
<dbReference type="PANTHER" id="PTHR42877">
    <property type="entry name" value="L-ORNITHINE N(5)-MONOOXYGENASE-RELATED"/>
    <property type="match status" value="1"/>
</dbReference>
<dbReference type="InterPro" id="IPR051209">
    <property type="entry name" value="FAD-bind_Monooxygenase_sf"/>
</dbReference>
<sequence length="484" mass="53742">MGEPGLVIVGSGFAGICMAVKLKEAGYHDFVILEKAAELGGTWRDNTYPGCACDVPSHMYSYSYELNPDWSRMFAPREEIQDYLRACAAKYGITPHLRFGKDVVALEYDDGRRGWTVTTRDGEVLRTNAVVSGIGALHIPKFPEIVGRESFTGPAFHSAEWDHSADLTGKRVAVVGTGASAVQFVPQLAPDARHLTVFQRTPPWIHPKPDFAFSPAARRLLRLPGAARTLRGGIYWALESRALGFAVDPRLMKGHERLALRHLEAQVADPVLRRALTPDYVIGCKRILVSSDYYPALTRPNVSLVTDAITEIRPRSIVDAAGVEHEADAIVYGTGFKVVDALTDRHITGRDGLSVQDAWKGGVEAYHGITAAGFPNLFFLLGPNTGLGHTSVVFMIESQVRYVIECLRLLSRTGARALDVRPRAQRHYNDRLRARLDPLVWSAGGCRSWYLDEHGVNRTLWPGFTFEYWARTRRVKPGAYELIF</sequence>
<name>A0ABP4RPG6_9ACTN</name>
<dbReference type="PANTHER" id="PTHR42877:SF4">
    <property type="entry name" value="FAD_NAD(P)-BINDING DOMAIN-CONTAINING PROTEIN-RELATED"/>
    <property type="match status" value="1"/>
</dbReference>
<protein>
    <submittedName>
        <fullName evidence="1">NAD(P)/FAD-dependent oxidoreductase</fullName>
    </submittedName>
</protein>
<comment type="caution">
    <text evidence="1">The sequence shown here is derived from an EMBL/GenBank/DDBJ whole genome shotgun (WGS) entry which is preliminary data.</text>
</comment>
<keyword evidence="2" id="KW-1185">Reference proteome</keyword>
<proteinExistence type="predicted"/>
<dbReference type="RefSeq" id="WP_346110466.1">
    <property type="nucleotide sequence ID" value="NZ_BAAAMU010000060.1"/>
</dbReference>
<gene>
    <name evidence="1" type="ORF">GCM10009733_066210</name>
</gene>
<dbReference type="EMBL" id="BAAAMU010000060">
    <property type="protein sequence ID" value="GAA1659272.1"/>
    <property type="molecule type" value="Genomic_DNA"/>
</dbReference>
<organism evidence="1 2">
    <name type="scientific">Nonomuraea maheshkhaliensis</name>
    <dbReference type="NCBI Taxonomy" id="419590"/>
    <lineage>
        <taxon>Bacteria</taxon>
        <taxon>Bacillati</taxon>
        <taxon>Actinomycetota</taxon>
        <taxon>Actinomycetes</taxon>
        <taxon>Streptosporangiales</taxon>
        <taxon>Streptosporangiaceae</taxon>
        <taxon>Nonomuraea</taxon>
    </lineage>
</organism>
<dbReference type="Pfam" id="PF13738">
    <property type="entry name" value="Pyr_redox_3"/>
    <property type="match status" value="1"/>
</dbReference>
<evidence type="ECO:0000313" key="2">
    <source>
        <dbReference type="Proteomes" id="UP001500064"/>
    </source>
</evidence>
<evidence type="ECO:0000313" key="1">
    <source>
        <dbReference type="EMBL" id="GAA1659272.1"/>
    </source>
</evidence>
<dbReference type="SUPFAM" id="SSF51905">
    <property type="entry name" value="FAD/NAD(P)-binding domain"/>
    <property type="match status" value="2"/>
</dbReference>